<dbReference type="GO" id="GO:0004592">
    <property type="term" value="F:pantoate-beta-alanine ligase activity"/>
    <property type="evidence" value="ECO:0007669"/>
    <property type="project" value="UniProtKB-UniRule"/>
</dbReference>
<evidence type="ECO:0000256" key="3">
    <source>
        <dbReference type="ARBA" id="ARBA00022598"/>
    </source>
</evidence>
<dbReference type="FunFam" id="3.30.1300.10:FF:000001">
    <property type="entry name" value="Pantothenate synthetase"/>
    <property type="match status" value="1"/>
</dbReference>
<dbReference type="PANTHER" id="PTHR21299">
    <property type="entry name" value="CYTIDYLATE KINASE/PANTOATE-BETA-ALANINE LIGASE"/>
    <property type="match status" value="1"/>
</dbReference>
<comment type="function">
    <text evidence="8">Catalyzes the condensation of pantoate with beta-alanine in an ATP-dependent reaction via a pantoyl-adenylate intermediate.</text>
</comment>
<feature type="binding site" evidence="8">
    <location>
        <begin position="149"/>
        <end position="152"/>
    </location>
    <ligand>
        <name>ATP</name>
        <dbReference type="ChEBI" id="CHEBI:30616"/>
    </ligand>
</feature>
<feature type="binding site" evidence="8">
    <location>
        <begin position="32"/>
        <end position="39"/>
    </location>
    <ligand>
        <name>ATP</name>
        <dbReference type="ChEBI" id="CHEBI:30616"/>
    </ligand>
</feature>
<comment type="caution">
    <text evidence="9">The sequence shown here is derived from an EMBL/GenBank/DDBJ whole genome shotgun (WGS) entry which is preliminary data.</text>
</comment>
<dbReference type="Gene3D" id="3.30.1300.10">
    <property type="entry name" value="Pantoate-beta-alanine ligase, C-terminal domain"/>
    <property type="match status" value="1"/>
</dbReference>
<comment type="catalytic activity">
    <reaction evidence="7 8">
        <text>(R)-pantoate + beta-alanine + ATP = (R)-pantothenate + AMP + diphosphate + H(+)</text>
        <dbReference type="Rhea" id="RHEA:10912"/>
        <dbReference type="ChEBI" id="CHEBI:15378"/>
        <dbReference type="ChEBI" id="CHEBI:15980"/>
        <dbReference type="ChEBI" id="CHEBI:29032"/>
        <dbReference type="ChEBI" id="CHEBI:30616"/>
        <dbReference type="ChEBI" id="CHEBI:33019"/>
        <dbReference type="ChEBI" id="CHEBI:57966"/>
        <dbReference type="ChEBI" id="CHEBI:456215"/>
        <dbReference type="EC" id="6.3.2.1"/>
    </reaction>
</comment>
<dbReference type="GO" id="GO:0005829">
    <property type="term" value="C:cytosol"/>
    <property type="evidence" value="ECO:0007669"/>
    <property type="project" value="TreeGrafter"/>
</dbReference>
<reference evidence="9" key="2">
    <citation type="submission" date="2020-09" db="EMBL/GenBank/DDBJ databases">
        <authorList>
            <person name="Sun Q."/>
            <person name="Sedlacek I."/>
        </authorList>
    </citation>
    <scope>NUCLEOTIDE SEQUENCE</scope>
    <source>
        <strain evidence="9">CCM 7684</strain>
    </source>
</reference>
<evidence type="ECO:0000313" key="9">
    <source>
        <dbReference type="EMBL" id="GGE47370.1"/>
    </source>
</evidence>
<feature type="binding site" evidence="8">
    <location>
        <begin position="186"/>
        <end position="189"/>
    </location>
    <ligand>
        <name>ATP</name>
        <dbReference type="ChEBI" id="CHEBI:30616"/>
    </ligand>
</feature>
<comment type="subcellular location">
    <subcellularLocation>
        <location evidence="8">Cytoplasm</location>
    </subcellularLocation>
</comment>
<dbReference type="InterPro" id="IPR004821">
    <property type="entry name" value="Cyt_trans-like"/>
</dbReference>
<protein>
    <recommendedName>
        <fullName evidence="8">Pantothenate synthetase</fullName>
        <shortName evidence="8">PS</shortName>
        <ecNumber evidence="8">6.3.2.1</ecNumber>
    </recommendedName>
    <alternativeName>
        <fullName evidence="8">Pantoate--beta-alanine ligase</fullName>
    </alternativeName>
    <alternativeName>
        <fullName evidence="8">Pantoate-activating enzyme</fullName>
    </alternativeName>
</protein>
<keyword evidence="3 8" id="KW-0436">Ligase</keyword>
<dbReference type="GO" id="GO:0015940">
    <property type="term" value="P:pantothenate biosynthetic process"/>
    <property type="evidence" value="ECO:0007669"/>
    <property type="project" value="UniProtKB-UniRule"/>
</dbReference>
<dbReference type="EC" id="6.3.2.1" evidence="8"/>
<dbReference type="PANTHER" id="PTHR21299:SF1">
    <property type="entry name" value="PANTOATE--BETA-ALANINE LIGASE"/>
    <property type="match status" value="1"/>
</dbReference>
<dbReference type="Gene3D" id="3.40.50.620">
    <property type="entry name" value="HUPs"/>
    <property type="match status" value="1"/>
</dbReference>
<evidence type="ECO:0000256" key="2">
    <source>
        <dbReference type="ARBA" id="ARBA00009256"/>
    </source>
</evidence>
<reference evidence="9" key="1">
    <citation type="journal article" date="2014" name="Int. J. Syst. Evol. Microbiol.">
        <title>Complete genome sequence of Corynebacterium casei LMG S-19264T (=DSM 44701T), isolated from a smear-ripened cheese.</title>
        <authorList>
            <consortium name="US DOE Joint Genome Institute (JGI-PGF)"/>
            <person name="Walter F."/>
            <person name="Albersmeier A."/>
            <person name="Kalinowski J."/>
            <person name="Ruckert C."/>
        </authorList>
    </citation>
    <scope>NUCLEOTIDE SEQUENCE</scope>
    <source>
        <strain evidence="9">CCM 7684</strain>
    </source>
</reference>
<evidence type="ECO:0000256" key="6">
    <source>
        <dbReference type="ARBA" id="ARBA00022840"/>
    </source>
</evidence>
<keyword evidence="4 8" id="KW-0566">Pantothenate biosynthesis</keyword>
<feature type="binding site" evidence="8">
    <location>
        <position position="155"/>
    </location>
    <ligand>
        <name>(R)-pantoate</name>
        <dbReference type="ChEBI" id="CHEBI:15980"/>
    </ligand>
</feature>
<dbReference type="UniPathway" id="UPA00028">
    <property type="reaction ID" value="UER00005"/>
</dbReference>
<proteinExistence type="inferred from homology"/>
<evidence type="ECO:0000256" key="8">
    <source>
        <dbReference type="HAMAP-Rule" id="MF_00158"/>
    </source>
</evidence>
<dbReference type="AlphaFoldDB" id="A0A8J3DWX0"/>
<evidence type="ECO:0000256" key="7">
    <source>
        <dbReference type="ARBA" id="ARBA00048258"/>
    </source>
</evidence>
<evidence type="ECO:0000256" key="4">
    <source>
        <dbReference type="ARBA" id="ARBA00022655"/>
    </source>
</evidence>
<gene>
    <name evidence="9" type="primary">panC2</name>
    <name evidence="8" type="synonym">panC</name>
    <name evidence="9" type="ORF">GCM10007276_25670</name>
</gene>
<dbReference type="RefSeq" id="WP_188410106.1">
    <property type="nucleotide sequence ID" value="NZ_BMCP01000002.1"/>
</dbReference>
<dbReference type="EMBL" id="BMCP01000002">
    <property type="protein sequence ID" value="GGE47370.1"/>
    <property type="molecule type" value="Genomic_DNA"/>
</dbReference>
<name>A0A8J3DWX0_9RHOB</name>
<dbReference type="HAMAP" id="MF_00158">
    <property type="entry name" value="PanC"/>
    <property type="match status" value="1"/>
</dbReference>
<accession>A0A8J3DWX0</accession>
<dbReference type="GO" id="GO:0005524">
    <property type="term" value="F:ATP binding"/>
    <property type="evidence" value="ECO:0007669"/>
    <property type="project" value="UniProtKB-KW"/>
</dbReference>
<dbReference type="InterPro" id="IPR014729">
    <property type="entry name" value="Rossmann-like_a/b/a_fold"/>
</dbReference>
<comment type="miscellaneous">
    <text evidence="8">The reaction proceeds by a bi uni uni bi ping pong mechanism.</text>
</comment>
<organism evidence="9 10">
    <name type="scientific">Agaricicola taiwanensis</name>
    <dbReference type="NCBI Taxonomy" id="591372"/>
    <lineage>
        <taxon>Bacteria</taxon>
        <taxon>Pseudomonadati</taxon>
        <taxon>Pseudomonadota</taxon>
        <taxon>Alphaproteobacteria</taxon>
        <taxon>Rhodobacterales</taxon>
        <taxon>Paracoccaceae</taxon>
        <taxon>Agaricicola</taxon>
    </lineage>
</organism>
<dbReference type="Proteomes" id="UP000602745">
    <property type="component" value="Unassembled WGS sequence"/>
</dbReference>
<feature type="binding site" evidence="8">
    <location>
        <position position="63"/>
    </location>
    <ligand>
        <name>beta-alanine</name>
        <dbReference type="ChEBI" id="CHEBI:57966"/>
    </ligand>
</feature>
<keyword evidence="10" id="KW-1185">Reference proteome</keyword>
<evidence type="ECO:0000313" key="10">
    <source>
        <dbReference type="Proteomes" id="UP000602745"/>
    </source>
</evidence>
<dbReference type="InterPro" id="IPR042176">
    <property type="entry name" value="Pantoate_ligase_C"/>
</dbReference>
<feature type="binding site" evidence="8">
    <location>
        <position position="63"/>
    </location>
    <ligand>
        <name>(R)-pantoate</name>
        <dbReference type="ChEBI" id="CHEBI:15980"/>
    </ligand>
</feature>
<keyword evidence="6 8" id="KW-0067">ATP-binding</keyword>
<dbReference type="NCBIfam" id="TIGR00125">
    <property type="entry name" value="cyt_tran_rel"/>
    <property type="match status" value="1"/>
</dbReference>
<dbReference type="NCBIfam" id="TIGR00018">
    <property type="entry name" value="panC"/>
    <property type="match status" value="1"/>
</dbReference>
<dbReference type="InterPro" id="IPR003721">
    <property type="entry name" value="Pantoate_ligase"/>
</dbReference>
<sequence>MTIPVIAQLDELRSTVAAWRADGQRIALVPTMGALHQGHLDLVRRAGELAERVVVSVFVNPTQFAPTEDFGRYPRDLERDYAALSGTAVSALYAPTAQDMYGPNFSTKISLEGPALGLESITRPHFFAGVALVVTKLFNRCAPDVALFGEKDYQQLKVISRMTKDLDLPVEIIGVPTTREADGLALSSRNVYLSEEERAVAPRLHMALQDLAQVVSRGDPIAAAVAQAREALAAAGFDVDYVEVRDAETLEAVEAHDRPLRVLAAAKLGTTRLIDNIAVPRA</sequence>
<evidence type="ECO:0000256" key="5">
    <source>
        <dbReference type="ARBA" id="ARBA00022741"/>
    </source>
</evidence>
<comment type="pathway">
    <text evidence="1 8">Cofactor biosynthesis; (R)-pantothenate biosynthesis; (R)-pantothenate from (R)-pantoate and beta-alanine: step 1/1.</text>
</comment>
<comment type="caution">
    <text evidence="8">Lacks conserved residue(s) required for the propagation of feature annotation.</text>
</comment>
<comment type="similarity">
    <text evidence="2 8">Belongs to the pantothenate synthetase family.</text>
</comment>
<feature type="active site" description="Proton donor" evidence="8">
    <location>
        <position position="39"/>
    </location>
</feature>
<keyword evidence="8" id="KW-0963">Cytoplasm</keyword>
<dbReference type="Pfam" id="PF02569">
    <property type="entry name" value="Pantoate_ligase"/>
    <property type="match status" value="1"/>
</dbReference>
<evidence type="ECO:0000256" key="1">
    <source>
        <dbReference type="ARBA" id="ARBA00004990"/>
    </source>
</evidence>
<keyword evidence="5 8" id="KW-0547">Nucleotide-binding</keyword>
<dbReference type="SUPFAM" id="SSF52374">
    <property type="entry name" value="Nucleotidylyl transferase"/>
    <property type="match status" value="1"/>
</dbReference>
<dbReference type="CDD" id="cd00560">
    <property type="entry name" value="PanC"/>
    <property type="match status" value="1"/>
</dbReference>
<comment type="subunit">
    <text evidence="8">Homodimer.</text>
</comment>